<dbReference type="EMBL" id="CM042881">
    <property type="protein sequence ID" value="KAI4386039.1"/>
    <property type="molecule type" value="Genomic_DNA"/>
</dbReference>
<evidence type="ECO:0000313" key="1">
    <source>
        <dbReference type="EMBL" id="KAI4386039.1"/>
    </source>
</evidence>
<proteinExistence type="predicted"/>
<dbReference type="Proteomes" id="UP001057402">
    <property type="component" value="Chromosome 2"/>
</dbReference>
<sequence length="84" mass="9048">MNLSGSSGLPICIPGITLSIPFPKQMADHDRRRKSVIKKLRSLPRGANGEGTAAGSRHDADEDLSNLMRELCRSIPLPRAARAA</sequence>
<comment type="caution">
    <text evidence="1">The sequence shown here is derived from an EMBL/GenBank/DDBJ whole genome shotgun (WGS) entry which is preliminary data.</text>
</comment>
<reference evidence="2" key="1">
    <citation type="journal article" date="2023" name="Front. Plant Sci.">
        <title>Chromosomal-level genome assembly of Melastoma candidum provides insights into trichome evolution.</title>
        <authorList>
            <person name="Zhong Y."/>
            <person name="Wu W."/>
            <person name="Sun C."/>
            <person name="Zou P."/>
            <person name="Liu Y."/>
            <person name="Dai S."/>
            <person name="Zhou R."/>
        </authorList>
    </citation>
    <scope>NUCLEOTIDE SEQUENCE [LARGE SCALE GENOMIC DNA]</scope>
</reference>
<gene>
    <name evidence="1" type="ORF">MLD38_004011</name>
</gene>
<accession>A0ACB9S4H1</accession>
<name>A0ACB9S4H1_9MYRT</name>
<evidence type="ECO:0000313" key="2">
    <source>
        <dbReference type="Proteomes" id="UP001057402"/>
    </source>
</evidence>
<organism evidence="1 2">
    <name type="scientific">Melastoma candidum</name>
    <dbReference type="NCBI Taxonomy" id="119954"/>
    <lineage>
        <taxon>Eukaryota</taxon>
        <taxon>Viridiplantae</taxon>
        <taxon>Streptophyta</taxon>
        <taxon>Embryophyta</taxon>
        <taxon>Tracheophyta</taxon>
        <taxon>Spermatophyta</taxon>
        <taxon>Magnoliopsida</taxon>
        <taxon>eudicotyledons</taxon>
        <taxon>Gunneridae</taxon>
        <taxon>Pentapetalae</taxon>
        <taxon>rosids</taxon>
        <taxon>malvids</taxon>
        <taxon>Myrtales</taxon>
        <taxon>Melastomataceae</taxon>
        <taxon>Melastomatoideae</taxon>
        <taxon>Melastomateae</taxon>
        <taxon>Melastoma</taxon>
    </lineage>
</organism>
<keyword evidence="2" id="KW-1185">Reference proteome</keyword>
<protein>
    <submittedName>
        <fullName evidence="1">Uncharacterized protein</fullName>
    </submittedName>
</protein>